<dbReference type="EMBL" id="VICG01000015">
    <property type="protein sequence ID" value="KAA8564418.1"/>
    <property type="molecule type" value="Genomic_DNA"/>
</dbReference>
<comment type="function">
    <text evidence="6">Lytic polysaccharide monooxygenase (LMPO) that depolymerizes crystalline and amorphous polysaccharides via the oxidation of scissile alpha- or beta-(1-4)-glycosidic bonds, yielding C1 and/or C4 oxidation products. Catalysis by LPMOs requires the reduction of the active-site copper from Cu(II) to Cu(I) by a reducing agent and H(2)O(2) or O(2) as a cosubstrate.</text>
</comment>
<evidence type="ECO:0000256" key="2">
    <source>
        <dbReference type="ARBA" id="ARBA00004613"/>
    </source>
</evidence>
<dbReference type="PANTHER" id="PTHR33353">
    <property type="entry name" value="PUTATIVE (AFU_ORTHOLOGUE AFUA_1G12560)-RELATED"/>
    <property type="match status" value="1"/>
</dbReference>
<accession>A0A5M9J521</accession>
<keyword evidence="10" id="KW-1185">Reference proteome</keyword>
<dbReference type="CDD" id="cd21175">
    <property type="entry name" value="LPMO_AA9"/>
    <property type="match status" value="1"/>
</dbReference>
<feature type="chain" id="PRO_5024448350" description="AA9 family lytic polysaccharide monooxygenase" evidence="7">
    <location>
        <begin position="20"/>
        <end position="319"/>
    </location>
</feature>
<gene>
    <name evidence="9" type="ORF">EYC84_011356</name>
</gene>
<dbReference type="GO" id="GO:0030245">
    <property type="term" value="P:cellulose catabolic process"/>
    <property type="evidence" value="ECO:0007669"/>
    <property type="project" value="UniProtKB-UniRule"/>
</dbReference>
<protein>
    <recommendedName>
        <fullName evidence="6">AA9 family lytic polysaccharide monooxygenase</fullName>
        <ecNumber evidence="6">1.14.99.56</ecNumber>
    </recommendedName>
    <alternativeName>
        <fullName evidence="6">Endo-beta-1,4-glucanase</fullName>
    </alternativeName>
    <alternativeName>
        <fullName evidence="6">Glycosyl hydrolase 61 family protein</fullName>
    </alternativeName>
</protein>
<dbReference type="Gene3D" id="2.70.50.70">
    <property type="match status" value="1"/>
</dbReference>
<dbReference type="GO" id="GO:0008810">
    <property type="term" value="F:cellulase activity"/>
    <property type="evidence" value="ECO:0007669"/>
    <property type="project" value="UniProtKB-UniRule"/>
</dbReference>
<dbReference type="PANTHER" id="PTHR33353:SF11">
    <property type="entry name" value="GLYCOSYLHYDROLASE FAMILY 61-7 PROTEIN"/>
    <property type="match status" value="1"/>
</dbReference>
<evidence type="ECO:0000256" key="6">
    <source>
        <dbReference type="RuleBase" id="RU368122"/>
    </source>
</evidence>
<keyword evidence="4 6" id="KW-1015">Disulfide bond</keyword>
<comment type="catalytic activity">
    <reaction evidence="6">
        <text>[(1-&gt;4)-beta-D-glucosyl]n+m + reduced acceptor + O2 = 4-dehydro-beta-D-glucosyl-[(1-&gt;4)-beta-D-glucosyl]n-1 + [(1-&gt;4)-beta-D-glucosyl]m + acceptor + H2O.</text>
        <dbReference type="EC" id="1.14.99.56"/>
    </reaction>
</comment>
<dbReference type="Pfam" id="PF03443">
    <property type="entry name" value="AA9"/>
    <property type="match status" value="1"/>
</dbReference>
<proteinExistence type="predicted"/>
<evidence type="ECO:0000313" key="10">
    <source>
        <dbReference type="Proteomes" id="UP000322873"/>
    </source>
</evidence>
<dbReference type="AlphaFoldDB" id="A0A5M9J521"/>
<evidence type="ECO:0000259" key="8">
    <source>
        <dbReference type="Pfam" id="PF03443"/>
    </source>
</evidence>
<evidence type="ECO:0000256" key="1">
    <source>
        <dbReference type="ARBA" id="ARBA00001973"/>
    </source>
</evidence>
<comment type="subcellular location">
    <subcellularLocation>
        <location evidence="2 6">Secreted</location>
    </subcellularLocation>
</comment>
<sequence length="319" mass="33918">MKAFTSPLGLLFLTYQVSAHYIFQSFTYKNIQYPPYGYIRVNDNYNSPITDLASNDLRCNSGGGTGSGTQTITVKAGDSFSFTGDIQVYHQGPLSIYMAKAPSTAAAFDGSGQVWFKILDIGPTFTNQVATWNLYQTYTYTIPPNLPNGDYLLRIQQLAIHNPYPGGIPQFYIECAQITVTNGASGTPGPLVSIPGAFSATDPGYTANIYTNFYNYTVPGPAVWPSQGGASAYTGISTGNNAATTLASVPAATGVTTTGAGTATGTSATASATATGALVPKYGQALRVVFILKMYVRSTSKMQNADIRLKWYLTSGTLF</sequence>
<dbReference type="GO" id="GO:0030248">
    <property type="term" value="F:cellulose binding"/>
    <property type="evidence" value="ECO:0007669"/>
    <property type="project" value="UniProtKB-UniRule"/>
</dbReference>
<name>A0A5M9J521_MONFR</name>
<keyword evidence="6" id="KW-0624">Polysaccharide degradation</keyword>
<evidence type="ECO:0000256" key="3">
    <source>
        <dbReference type="ARBA" id="ARBA00022525"/>
    </source>
</evidence>
<keyword evidence="7" id="KW-0732">Signal</keyword>
<dbReference type="Proteomes" id="UP000322873">
    <property type="component" value="Unassembled WGS sequence"/>
</dbReference>
<reference evidence="9 10" key="1">
    <citation type="submission" date="2019-06" db="EMBL/GenBank/DDBJ databases">
        <title>Genome Sequence of the Brown Rot Fungal Pathogen Monilinia fructicola.</title>
        <authorList>
            <person name="De Miccolis Angelini R.M."/>
            <person name="Landi L."/>
            <person name="Abate D."/>
            <person name="Pollastro S."/>
            <person name="Romanazzi G."/>
            <person name="Faretra F."/>
        </authorList>
    </citation>
    <scope>NUCLEOTIDE SEQUENCE [LARGE SCALE GENOMIC DNA]</scope>
    <source>
        <strain evidence="9 10">Mfrc123</strain>
    </source>
</reference>
<evidence type="ECO:0000256" key="4">
    <source>
        <dbReference type="ARBA" id="ARBA00023157"/>
    </source>
</evidence>
<dbReference type="VEuPathDB" id="FungiDB:MFRU_013g00440"/>
<comment type="caution">
    <text evidence="9">The sequence shown here is derived from an EMBL/GenBank/DDBJ whole genome shotgun (WGS) entry which is preliminary data.</text>
</comment>
<dbReference type="InterPro" id="IPR049892">
    <property type="entry name" value="AA9"/>
</dbReference>
<keyword evidence="6" id="KW-0119">Carbohydrate metabolism</keyword>
<dbReference type="GO" id="GO:0005576">
    <property type="term" value="C:extracellular region"/>
    <property type="evidence" value="ECO:0007669"/>
    <property type="project" value="UniProtKB-SubCell"/>
</dbReference>
<evidence type="ECO:0000256" key="7">
    <source>
        <dbReference type="SAM" id="SignalP"/>
    </source>
</evidence>
<comment type="domain">
    <text evidence="6">Has a modular structure: an endo-beta-1,4-glucanase catalytic module at the N-terminus, a linker rich in serines and threonines, and a C-terminal carbohydrate-binding module (CBM).</text>
</comment>
<organism evidence="9 10">
    <name type="scientific">Monilinia fructicola</name>
    <name type="common">Brown rot fungus</name>
    <name type="synonym">Ciboria fructicola</name>
    <dbReference type="NCBI Taxonomy" id="38448"/>
    <lineage>
        <taxon>Eukaryota</taxon>
        <taxon>Fungi</taxon>
        <taxon>Dikarya</taxon>
        <taxon>Ascomycota</taxon>
        <taxon>Pezizomycotina</taxon>
        <taxon>Leotiomycetes</taxon>
        <taxon>Helotiales</taxon>
        <taxon>Sclerotiniaceae</taxon>
        <taxon>Monilinia</taxon>
    </lineage>
</organism>
<feature type="signal peptide" evidence="7">
    <location>
        <begin position="1"/>
        <end position="19"/>
    </location>
</feature>
<dbReference type="EC" id="1.14.99.56" evidence="6"/>
<dbReference type="InterPro" id="IPR005103">
    <property type="entry name" value="AA9_LPMO"/>
</dbReference>
<evidence type="ECO:0000256" key="5">
    <source>
        <dbReference type="ARBA" id="ARBA00023180"/>
    </source>
</evidence>
<keyword evidence="5" id="KW-0325">Glycoprotein</keyword>
<feature type="domain" description="Auxiliary Activity family 9 catalytic" evidence="8">
    <location>
        <begin position="20"/>
        <end position="214"/>
    </location>
</feature>
<keyword evidence="3 6" id="KW-0964">Secreted</keyword>
<comment type="cofactor">
    <cofactor evidence="1">
        <name>Cu(2+)</name>
        <dbReference type="ChEBI" id="CHEBI:29036"/>
    </cofactor>
</comment>
<evidence type="ECO:0000313" key="9">
    <source>
        <dbReference type="EMBL" id="KAA8564418.1"/>
    </source>
</evidence>
<keyword evidence="6" id="KW-0136">Cellulose degradation</keyword>